<comment type="caution">
    <text evidence="1">The sequence shown here is derived from an EMBL/GenBank/DDBJ whole genome shotgun (WGS) entry which is preliminary data.</text>
</comment>
<dbReference type="PANTHER" id="PTHR12526">
    <property type="entry name" value="GLYCOSYLTRANSFERASE"/>
    <property type="match status" value="1"/>
</dbReference>
<keyword evidence="2" id="KW-1185">Reference proteome</keyword>
<keyword evidence="1" id="KW-0808">Transferase</keyword>
<name>A0A2T2Y9Q8_9BACT</name>
<dbReference type="SUPFAM" id="SSF53756">
    <property type="entry name" value="UDP-Glycosyltransferase/glycogen phosphorylase"/>
    <property type="match status" value="1"/>
</dbReference>
<dbReference type="EMBL" id="PYFT01000001">
    <property type="protein sequence ID" value="PSR52260.1"/>
    <property type="molecule type" value="Genomic_DNA"/>
</dbReference>
<accession>A0A2T2Y9Q8</accession>
<organism evidence="1 2">
    <name type="scientific">Adhaeribacter arboris</name>
    <dbReference type="NCBI Taxonomy" id="2072846"/>
    <lineage>
        <taxon>Bacteria</taxon>
        <taxon>Pseudomonadati</taxon>
        <taxon>Bacteroidota</taxon>
        <taxon>Cytophagia</taxon>
        <taxon>Cytophagales</taxon>
        <taxon>Hymenobacteraceae</taxon>
        <taxon>Adhaeribacter</taxon>
    </lineage>
</organism>
<dbReference type="CDD" id="cd03801">
    <property type="entry name" value="GT4_PimA-like"/>
    <property type="match status" value="1"/>
</dbReference>
<reference evidence="1 2" key="1">
    <citation type="submission" date="2018-03" db="EMBL/GenBank/DDBJ databases">
        <title>Adhaeribacter sp. HMF7605 Genome sequencing and assembly.</title>
        <authorList>
            <person name="Kang H."/>
            <person name="Kang J."/>
            <person name="Cha I."/>
            <person name="Kim H."/>
            <person name="Joh K."/>
        </authorList>
    </citation>
    <scope>NUCLEOTIDE SEQUENCE [LARGE SCALE GENOMIC DNA]</scope>
    <source>
        <strain evidence="1 2">HMF7605</strain>
    </source>
</reference>
<dbReference type="AlphaFoldDB" id="A0A2T2Y9Q8"/>
<proteinExistence type="predicted"/>
<dbReference type="Gene3D" id="3.40.50.2000">
    <property type="entry name" value="Glycogen Phosphorylase B"/>
    <property type="match status" value="2"/>
</dbReference>
<gene>
    <name evidence="1" type="ORF">AHMF7605_01340</name>
</gene>
<sequence length="396" mass="45538">MKILMLLSRVPYLLDKGDKLRAFYQLQRLAEKHEIILFALAEETDPLEEATEELQKYCKQVYFYSLQKSSIIRNLAGSFWNKKPIQVNYFYHAKAQLQINALIAQHQPDHIYCQLIRMAEYVRHVKHIPKTLDYMDAFSKGMLRRAEIAPFHLKPVFRLEAARLKKYEAAIFSDFRYKTIISRQDRDFIAHPRHKDIAIVPNGIQTSYFHPLDLPKKYDLVFTGNMNYAPNIEAAVYLVKKVLPLVKKQFPEIKVLLAGANPSYQVLSLESPNVTVSGWLPDIREAYASSHVFVAPLFIGTGVQNKVLEAMAMKVPCVTTQLVNNGVGAANNCHLLVANTPVEFAQHIHTLLTNRDLNEKLIQRALNFVHENYSWSKAVAQLEQVFDPEYENVEHS</sequence>
<evidence type="ECO:0000313" key="1">
    <source>
        <dbReference type="EMBL" id="PSR52260.1"/>
    </source>
</evidence>
<dbReference type="GO" id="GO:0016757">
    <property type="term" value="F:glycosyltransferase activity"/>
    <property type="evidence" value="ECO:0007669"/>
    <property type="project" value="TreeGrafter"/>
</dbReference>
<dbReference type="Proteomes" id="UP000240357">
    <property type="component" value="Unassembled WGS sequence"/>
</dbReference>
<dbReference type="PANTHER" id="PTHR12526:SF600">
    <property type="entry name" value="GLYCOSYL TRANSFERASE GROUP 1"/>
    <property type="match status" value="1"/>
</dbReference>
<dbReference type="OrthoDB" id="1450439at2"/>
<dbReference type="Pfam" id="PF13692">
    <property type="entry name" value="Glyco_trans_1_4"/>
    <property type="match status" value="1"/>
</dbReference>
<evidence type="ECO:0000313" key="2">
    <source>
        <dbReference type="Proteomes" id="UP000240357"/>
    </source>
</evidence>
<protein>
    <submittedName>
        <fullName evidence="1">Glycosyltransferase</fullName>
    </submittedName>
</protein>
<dbReference type="RefSeq" id="WP_106925711.1">
    <property type="nucleotide sequence ID" value="NZ_PYFT01000001.1"/>
</dbReference>